<feature type="domain" description="DUF4283" evidence="1">
    <location>
        <begin position="2"/>
        <end position="56"/>
    </location>
</feature>
<comment type="caution">
    <text evidence="2">The sequence shown here is derived from an EMBL/GenBank/DDBJ whole genome shotgun (WGS) entry which is preliminary data.</text>
</comment>
<dbReference type="Pfam" id="PF14111">
    <property type="entry name" value="DUF4283"/>
    <property type="match status" value="1"/>
</dbReference>
<organism evidence="2 3">
    <name type="scientific">Cuscuta epithymum</name>
    <dbReference type="NCBI Taxonomy" id="186058"/>
    <lineage>
        <taxon>Eukaryota</taxon>
        <taxon>Viridiplantae</taxon>
        <taxon>Streptophyta</taxon>
        <taxon>Embryophyta</taxon>
        <taxon>Tracheophyta</taxon>
        <taxon>Spermatophyta</taxon>
        <taxon>Magnoliopsida</taxon>
        <taxon>eudicotyledons</taxon>
        <taxon>Gunneridae</taxon>
        <taxon>Pentapetalae</taxon>
        <taxon>asterids</taxon>
        <taxon>lamiids</taxon>
        <taxon>Solanales</taxon>
        <taxon>Convolvulaceae</taxon>
        <taxon>Cuscuteae</taxon>
        <taxon>Cuscuta</taxon>
        <taxon>Cuscuta subgen. Cuscuta</taxon>
    </lineage>
</organism>
<dbReference type="InterPro" id="IPR040256">
    <property type="entry name" value="At4g02000-like"/>
</dbReference>
<dbReference type="InterPro" id="IPR025558">
    <property type="entry name" value="DUF4283"/>
</dbReference>
<sequence>MIWVKGGILQISNLSTCGYYLVRFTTKGDYVNAISGGPWMIGEHYITLHQWRKGLNLRNNKILTTVAWVRFPGFPIEFFHPEAIERITNKIGKPVPVDQATKIGARGTYARIRVIRV</sequence>
<keyword evidence="3" id="KW-1185">Reference proteome</keyword>
<dbReference type="AlphaFoldDB" id="A0AAV0FHS8"/>
<evidence type="ECO:0000259" key="1">
    <source>
        <dbReference type="Pfam" id="PF14111"/>
    </source>
</evidence>
<dbReference type="EMBL" id="CAMAPF010000985">
    <property type="protein sequence ID" value="CAH9135136.1"/>
    <property type="molecule type" value="Genomic_DNA"/>
</dbReference>
<evidence type="ECO:0000313" key="3">
    <source>
        <dbReference type="Proteomes" id="UP001152523"/>
    </source>
</evidence>
<accession>A0AAV0FHS8</accession>
<proteinExistence type="predicted"/>
<dbReference type="Proteomes" id="UP001152523">
    <property type="component" value="Unassembled WGS sequence"/>
</dbReference>
<dbReference type="PANTHER" id="PTHR31286">
    <property type="entry name" value="GLYCINE-RICH CELL WALL STRUCTURAL PROTEIN 1.8-LIKE"/>
    <property type="match status" value="1"/>
</dbReference>
<name>A0AAV0FHS8_9ASTE</name>
<evidence type="ECO:0000313" key="2">
    <source>
        <dbReference type="EMBL" id="CAH9135136.1"/>
    </source>
</evidence>
<protein>
    <recommendedName>
        <fullName evidence="1">DUF4283 domain-containing protein</fullName>
    </recommendedName>
</protein>
<dbReference type="PANTHER" id="PTHR31286:SF99">
    <property type="entry name" value="DUF4283 DOMAIN-CONTAINING PROTEIN"/>
    <property type="match status" value="1"/>
</dbReference>
<gene>
    <name evidence="2" type="ORF">CEPIT_LOCUS34285</name>
</gene>
<reference evidence="2" key="1">
    <citation type="submission" date="2022-07" db="EMBL/GenBank/DDBJ databases">
        <authorList>
            <person name="Macas J."/>
            <person name="Novak P."/>
            <person name="Neumann P."/>
        </authorList>
    </citation>
    <scope>NUCLEOTIDE SEQUENCE</scope>
</reference>